<proteinExistence type="predicted"/>
<protein>
    <submittedName>
        <fullName evidence="2">Uncharacterized protein</fullName>
    </submittedName>
</protein>
<feature type="non-terminal residue" evidence="2">
    <location>
        <position position="1"/>
    </location>
</feature>
<organism evidence="2">
    <name type="scientific">uncultured Thermomicrobiales bacterium</name>
    <dbReference type="NCBI Taxonomy" id="1645740"/>
    <lineage>
        <taxon>Bacteria</taxon>
        <taxon>Pseudomonadati</taxon>
        <taxon>Thermomicrobiota</taxon>
        <taxon>Thermomicrobia</taxon>
        <taxon>Thermomicrobiales</taxon>
        <taxon>environmental samples</taxon>
    </lineage>
</organism>
<feature type="non-terminal residue" evidence="2">
    <location>
        <position position="56"/>
    </location>
</feature>
<sequence length="56" mass="5915">APDLRRPRGHGHPAHRGANRGGDRRLEPWPPGIPAAPAPSGRSPKLVVRPAPGPHL</sequence>
<dbReference type="AlphaFoldDB" id="A0A6J4UCN1"/>
<feature type="compositionally biased region" description="Pro residues" evidence="1">
    <location>
        <begin position="28"/>
        <end position="37"/>
    </location>
</feature>
<name>A0A6J4UCN1_9BACT</name>
<evidence type="ECO:0000313" key="2">
    <source>
        <dbReference type="EMBL" id="CAA9545748.1"/>
    </source>
</evidence>
<gene>
    <name evidence="2" type="ORF">AVDCRST_MAG49-1216</name>
</gene>
<feature type="compositionally biased region" description="Basic residues" evidence="1">
    <location>
        <begin position="7"/>
        <end position="18"/>
    </location>
</feature>
<evidence type="ECO:0000256" key="1">
    <source>
        <dbReference type="SAM" id="MobiDB-lite"/>
    </source>
</evidence>
<reference evidence="2" key="1">
    <citation type="submission" date="2020-02" db="EMBL/GenBank/DDBJ databases">
        <authorList>
            <person name="Meier V. D."/>
        </authorList>
    </citation>
    <scope>NUCLEOTIDE SEQUENCE</scope>
    <source>
        <strain evidence="2">AVDCRST_MAG49</strain>
    </source>
</reference>
<dbReference type="EMBL" id="CADCWG010000077">
    <property type="protein sequence ID" value="CAA9545748.1"/>
    <property type="molecule type" value="Genomic_DNA"/>
</dbReference>
<accession>A0A6J4UCN1</accession>
<feature type="region of interest" description="Disordered" evidence="1">
    <location>
        <begin position="1"/>
        <end position="56"/>
    </location>
</feature>